<accession>A0A2M7BR06</accession>
<feature type="domain" description="Peptidase A2" evidence="2">
    <location>
        <begin position="45"/>
        <end position="128"/>
    </location>
</feature>
<dbReference type="Gene3D" id="2.40.70.10">
    <property type="entry name" value="Acid Proteases"/>
    <property type="match status" value="1"/>
</dbReference>
<evidence type="ECO:0000256" key="1">
    <source>
        <dbReference type="ARBA" id="ARBA00022801"/>
    </source>
</evidence>
<dbReference type="EMBL" id="PEVA01000230">
    <property type="protein sequence ID" value="PIV07904.1"/>
    <property type="molecule type" value="Genomic_DNA"/>
</dbReference>
<dbReference type="InterPro" id="IPR001969">
    <property type="entry name" value="Aspartic_peptidase_AS"/>
</dbReference>
<dbReference type="PROSITE" id="PS00141">
    <property type="entry name" value="ASP_PROTEASE"/>
    <property type="match status" value="1"/>
</dbReference>
<dbReference type="SUPFAM" id="SSF50630">
    <property type="entry name" value="Acid proteases"/>
    <property type="match status" value="1"/>
</dbReference>
<dbReference type="GO" id="GO:0004190">
    <property type="term" value="F:aspartic-type endopeptidase activity"/>
    <property type="evidence" value="ECO:0007669"/>
    <property type="project" value="InterPro"/>
</dbReference>
<dbReference type="AlphaFoldDB" id="A0A2M7BR06"/>
<gene>
    <name evidence="3" type="ORF">COS52_05515</name>
</gene>
<organism evidence="3 4">
    <name type="scientific">Candidatus Roizmanbacteria bacterium CG03_land_8_20_14_0_80_39_12</name>
    <dbReference type="NCBI Taxonomy" id="1974847"/>
    <lineage>
        <taxon>Bacteria</taxon>
        <taxon>Candidatus Roizmaniibacteriota</taxon>
    </lineage>
</organism>
<evidence type="ECO:0000313" key="4">
    <source>
        <dbReference type="Proteomes" id="UP000230119"/>
    </source>
</evidence>
<name>A0A2M7BR06_9BACT</name>
<comment type="caution">
    <text evidence="3">The sequence shown here is derived from an EMBL/GenBank/DDBJ whole genome shotgun (WGS) entry which is preliminary data.</text>
</comment>
<evidence type="ECO:0000259" key="2">
    <source>
        <dbReference type="PROSITE" id="PS50175"/>
    </source>
</evidence>
<proteinExistence type="predicted"/>
<evidence type="ECO:0000313" key="3">
    <source>
        <dbReference type="EMBL" id="PIV07904.1"/>
    </source>
</evidence>
<dbReference type="Proteomes" id="UP000230119">
    <property type="component" value="Unassembled WGS sequence"/>
</dbReference>
<keyword evidence="1" id="KW-0378">Hydrolase</keyword>
<dbReference type="GO" id="GO:0006508">
    <property type="term" value="P:proteolysis"/>
    <property type="evidence" value="ECO:0007669"/>
    <property type="project" value="InterPro"/>
</dbReference>
<sequence>MLVIKFDYYSDITLRKDNSRVLSVIDRPKIPIKIRLSGKQSNTPILCLIDSGADMNLFPAHMGESIGIDITKYPQSGTRGIGNAPPIVTYKVPNIDLLIGYKAAPDYLIKADVFFTPNQQIPLLGREGFFKFFKMVSFINNEHIELHF</sequence>
<dbReference type="PROSITE" id="PS50175">
    <property type="entry name" value="ASP_PROT_RETROV"/>
    <property type="match status" value="1"/>
</dbReference>
<dbReference type="InterPro" id="IPR001995">
    <property type="entry name" value="Peptidase_A2_cat"/>
</dbReference>
<protein>
    <recommendedName>
        <fullName evidence="2">Peptidase A2 domain-containing protein</fullName>
    </recommendedName>
</protein>
<reference evidence="4" key="1">
    <citation type="submission" date="2017-09" db="EMBL/GenBank/DDBJ databases">
        <title>Depth-based differentiation of microbial function through sediment-hosted aquifers and enrichment of novel symbionts in the deep terrestrial subsurface.</title>
        <authorList>
            <person name="Probst A.J."/>
            <person name="Ladd B."/>
            <person name="Jarett J.K."/>
            <person name="Geller-Mcgrath D.E."/>
            <person name="Sieber C.M.K."/>
            <person name="Emerson J.B."/>
            <person name="Anantharaman K."/>
            <person name="Thomas B.C."/>
            <person name="Malmstrom R."/>
            <person name="Stieglmeier M."/>
            <person name="Klingl A."/>
            <person name="Woyke T."/>
            <person name="Ryan C.M."/>
            <person name="Banfield J.F."/>
        </authorList>
    </citation>
    <scope>NUCLEOTIDE SEQUENCE [LARGE SCALE GENOMIC DNA]</scope>
</reference>
<dbReference type="InterPro" id="IPR021109">
    <property type="entry name" value="Peptidase_aspartic_dom_sf"/>
</dbReference>